<dbReference type="Proteomes" id="UP000492821">
    <property type="component" value="Unassembled WGS sequence"/>
</dbReference>
<evidence type="ECO:0000313" key="2">
    <source>
        <dbReference type="WBParaSite" id="Pan_g9923.t1"/>
    </source>
</evidence>
<sequence length="280" mass="32394">MPYPILSLPYPFAKRLRQLLNPFELQCLQAAAGYNVNTGLKPLVVSHLIKSLDFKSVVTNAPNANPAYVLYNNQNSLTIPKKGQLIISSSMLSFFYMSNDALKTLNTDNLIIGTSLIVLQHCHISNDFLKNVSKMAIIQPSQLDMRNSVNVDEDVKFSTILDIFPRITYVALRKSYSGWLRDLSNTGKKFHVVELFHNNFEEMFNFCPEELYTFTTKQYPDFYFHLCIRTDNANVTFNKAETFIHSRFQSKKNGHKKIIVKISPPVHSNEWKQQKYYYKQ</sequence>
<accession>A0A7E4WDF6</accession>
<reference evidence="1" key="1">
    <citation type="journal article" date="2013" name="Genetics">
        <title>The draft genome and transcriptome of Panagrellus redivivus are shaped by the harsh demands of a free-living lifestyle.</title>
        <authorList>
            <person name="Srinivasan J."/>
            <person name="Dillman A.R."/>
            <person name="Macchietto M.G."/>
            <person name="Heikkinen L."/>
            <person name="Lakso M."/>
            <person name="Fracchia K.M."/>
            <person name="Antoshechkin I."/>
            <person name="Mortazavi A."/>
            <person name="Wong G."/>
            <person name="Sternberg P.W."/>
        </authorList>
    </citation>
    <scope>NUCLEOTIDE SEQUENCE [LARGE SCALE GENOMIC DNA]</scope>
    <source>
        <strain evidence="1">MT8872</strain>
    </source>
</reference>
<reference evidence="2" key="2">
    <citation type="submission" date="2020-10" db="UniProtKB">
        <authorList>
            <consortium name="WormBaseParasite"/>
        </authorList>
    </citation>
    <scope>IDENTIFICATION</scope>
</reference>
<evidence type="ECO:0000313" key="1">
    <source>
        <dbReference type="Proteomes" id="UP000492821"/>
    </source>
</evidence>
<organism evidence="1 2">
    <name type="scientific">Panagrellus redivivus</name>
    <name type="common">Microworm</name>
    <dbReference type="NCBI Taxonomy" id="6233"/>
    <lineage>
        <taxon>Eukaryota</taxon>
        <taxon>Metazoa</taxon>
        <taxon>Ecdysozoa</taxon>
        <taxon>Nematoda</taxon>
        <taxon>Chromadorea</taxon>
        <taxon>Rhabditida</taxon>
        <taxon>Tylenchina</taxon>
        <taxon>Panagrolaimomorpha</taxon>
        <taxon>Panagrolaimoidea</taxon>
        <taxon>Panagrolaimidae</taxon>
        <taxon>Panagrellus</taxon>
    </lineage>
</organism>
<keyword evidence="1" id="KW-1185">Reference proteome</keyword>
<proteinExistence type="predicted"/>
<dbReference type="WBParaSite" id="Pan_g9923.t1">
    <property type="protein sequence ID" value="Pan_g9923.t1"/>
    <property type="gene ID" value="Pan_g9923"/>
</dbReference>
<name>A0A7E4WDF6_PANRE</name>
<protein>
    <submittedName>
        <fullName evidence="2">F-box domain-containing protein</fullName>
    </submittedName>
</protein>
<dbReference type="AlphaFoldDB" id="A0A7E4WDF6"/>